<sequence length="112" mass="13345">MELMKVYSEKWKEELSRSKWLNLADVVYYIQPGEIAESGDHLFSVRCRETDGGDIFYYFTDKKIRNCKTLKANRENIMRTFQLMMLPNPDFYGASYKIRRFRESGADAEVHR</sequence>
<proteinExistence type="predicted"/>
<dbReference type="Proteomes" id="UP001221519">
    <property type="component" value="Plasmid unnamed1"/>
</dbReference>
<reference evidence="1 2" key="1">
    <citation type="submission" date="2023-02" db="EMBL/GenBank/DDBJ databases">
        <title>Pathogen: clinical or host-associated sample.</title>
        <authorList>
            <person name="Hergert J."/>
            <person name="Casey R."/>
            <person name="Wagner J."/>
            <person name="Young E.L."/>
            <person name="Oakeson K.F."/>
        </authorList>
    </citation>
    <scope>NUCLEOTIDE SEQUENCE [LARGE SCALE GENOMIC DNA]</scope>
    <source>
        <strain evidence="1 2">2022CK-00829</strain>
        <plasmid evidence="1 2">unnamed1</plasmid>
    </source>
</reference>
<organism evidence="1 2">
    <name type="scientific">Paenibacillus urinalis</name>
    <dbReference type="NCBI Taxonomy" id="521520"/>
    <lineage>
        <taxon>Bacteria</taxon>
        <taxon>Bacillati</taxon>
        <taxon>Bacillota</taxon>
        <taxon>Bacilli</taxon>
        <taxon>Bacillales</taxon>
        <taxon>Paenibacillaceae</taxon>
        <taxon>Paenibacillus</taxon>
    </lineage>
</organism>
<accession>A0ABY7XND8</accession>
<geneLocation type="plasmid" evidence="1 2">
    <name>unnamed1</name>
</geneLocation>
<gene>
    <name evidence="1" type="ORF">PUW25_25465</name>
</gene>
<dbReference type="EMBL" id="CP118109">
    <property type="protein sequence ID" value="WDI05160.1"/>
    <property type="molecule type" value="Genomic_DNA"/>
</dbReference>
<keyword evidence="1" id="KW-0614">Plasmid</keyword>
<dbReference type="RefSeq" id="WP_274338749.1">
    <property type="nucleotide sequence ID" value="NZ_CP118109.1"/>
</dbReference>
<evidence type="ECO:0000313" key="1">
    <source>
        <dbReference type="EMBL" id="WDI05160.1"/>
    </source>
</evidence>
<keyword evidence="2" id="KW-1185">Reference proteome</keyword>
<evidence type="ECO:0000313" key="2">
    <source>
        <dbReference type="Proteomes" id="UP001221519"/>
    </source>
</evidence>
<protein>
    <submittedName>
        <fullName evidence="1">Uncharacterized protein</fullName>
    </submittedName>
</protein>
<name>A0ABY7XND8_9BACL</name>